<feature type="domain" description="Guanylate cyclase" evidence="2">
    <location>
        <begin position="420"/>
        <end position="550"/>
    </location>
</feature>
<dbReference type="InterPro" id="IPR003660">
    <property type="entry name" value="HAMP_dom"/>
</dbReference>
<dbReference type="PROSITE" id="PS50125">
    <property type="entry name" value="GUANYLATE_CYCLASE_2"/>
    <property type="match status" value="1"/>
</dbReference>
<dbReference type="InterPro" id="IPR050697">
    <property type="entry name" value="Adenylyl/Guanylyl_Cyclase_3/4"/>
</dbReference>
<dbReference type="PANTHER" id="PTHR43081:SF1">
    <property type="entry name" value="ADENYLATE CYCLASE, TERMINAL-DIFFERENTIATION SPECIFIC"/>
    <property type="match status" value="1"/>
</dbReference>
<dbReference type="PANTHER" id="PTHR43081">
    <property type="entry name" value="ADENYLATE CYCLASE, TERMINAL-DIFFERENTIATION SPECIFIC-RELATED"/>
    <property type="match status" value="1"/>
</dbReference>
<protein>
    <submittedName>
        <fullName evidence="4">Adenylate/guanylate cyclase domain-containing protein</fullName>
    </submittedName>
</protein>
<accession>A0ABX7BGN2</accession>
<feature type="transmembrane region" description="Helical" evidence="1">
    <location>
        <begin position="313"/>
        <end position="342"/>
    </location>
</feature>
<dbReference type="Gene3D" id="6.10.340.10">
    <property type="match status" value="1"/>
</dbReference>
<feature type="domain" description="HAMP" evidence="3">
    <location>
        <begin position="340"/>
        <end position="393"/>
    </location>
</feature>
<dbReference type="RefSeq" id="WP_201082214.1">
    <property type="nucleotide sequence ID" value="NZ_CP067421.1"/>
</dbReference>
<dbReference type="Gene3D" id="3.30.70.1230">
    <property type="entry name" value="Nucleotide cyclase"/>
    <property type="match status" value="1"/>
</dbReference>
<keyword evidence="1" id="KW-0472">Membrane</keyword>
<evidence type="ECO:0000259" key="2">
    <source>
        <dbReference type="PROSITE" id="PS50125"/>
    </source>
</evidence>
<dbReference type="Pfam" id="PF00211">
    <property type="entry name" value="Guanylate_cyc"/>
    <property type="match status" value="1"/>
</dbReference>
<keyword evidence="4" id="KW-0614">Plasmid</keyword>
<evidence type="ECO:0000259" key="3">
    <source>
        <dbReference type="PROSITE" id="PS50885"/>
    </source>
</evidence>
<keyword evidence="1" id="KW-1133">Transmembrane helix</keyword>
<evidence type="ECO:0000313" key="5">
    <source>
        <dbReference type="Proteomes" id="UP000595197"/>
    </source>
</evidence>
<dbReference type="CDD" id="cd07302">
    <property type="entry name" value="CHD"/>
    <property type="match status" value="1"/>
</dbReference>
<geneLocation type="plasmid" evidence="4 5">
    <name>pTT6-1</name>
</geneLocation>
<proteinExistence type="predicted"/>
<reference evidence="4" key="1">
    <citation type="submission" date="2021-02" db="EMBL/GenBank/DDBJ databases">
        <title>Skermanella TT6 skin isolate.</title>
        <authorList>
            <person name="Lee K."/>
            <person name="Ganzorig M."/>
        </authorList>
    </citation>
    <scope>NUCLEOTIDE SEQUENCE</scope>
    <source>
        <strain evidence="4">TT6</strain>
    </source>
</reference>
<feature type="transmembrane region" description="Helical" evidence="1">
    <location>
        <begin position="12"/>
        <end position="30"/>
    </location>
</feature>
<dbReference type="SUPFAM" id="SSF55073">
    <property type="entry name" value="Nucleotide cyclase"/>
    <property type="match status" value="1"/>
</dbReference>
<keyword evidence="5" id="KW-1185">Reference proteome</keyword>
<dbReference type="PROSITE" id="PS50885">
    <property type="entry name" value="HAMP"/>
    <property type="match status" value="1"/>
</dbReference>
<dbReference type="InterPro" id="IPR001054">
    <property type="entry name" value="A/G_cyclase"/>
</dbReference>
<name>A0ABX7BGN2_9PROT</name>
<dbReference type="Gene3D" id="3.30.450.20">
    <property type="entry name" value="PAS domain"/>
    <property type="match status" value="2"/>
</dbReference>
<keyword evidence="1" id="KW-0812">Transmembrane</keyword>
<evidence type="ECO:0000256" key="1">
    <source>
        <dbReference type="SAM" id="Phobius"/>
    </source>
</evidence>
<dbReference type="EMBL" id="CP067421">
    <property type="protein sequence ID" value="QQP92930.1"/>
    <property type="molecule type" value="Genomic_DNA"/>
</dbReference>
<organism evidence="4 5">
    <name type="scientific">Skermanella cutis</name>
    <dbReference type="NCBI Taxonomy" id="2775420"/>
    <lineage>
        <taxon>Bacteria</taxon>
        <taxon>Pseudomonadati</taxon>
        <taxon>Pseudomonadota</taxon>
        <taxon>Alphaproteobacteria</taxon>
        <taxon>Rhodospirillales</taxon>
        <taxon>Azospirillaceae</taxon>
        <taxon>Skermanella</taxon>
    </lineage>
</organism>
<evidence type="ECO:0000313" key="4">
    <source>
        <dbReference type="EMBL" id="QQP92930.1"/>
    </source>
</evidence>
<dbReference type="SMART" id="SM00044">
    <property type="entry name" value="CYCc"/>
    <property type="match status" value="1"/>
</dbReference>
<gene>
    <name evidence="4" type="ORF">IGS68_31335</name>
</gene>
<dbReference type="InterPro" id="IPR029787">
    <property type="entry name" value="Nucleotide_cyclase"/>
</dbReference>
<dbReference type="Proteomes" id="UP000595197">
    <property type="component" value="Plasmid pTT6-1"/>
</dbReference>
<dbReference type="PROSITE" id="PS51257">
    <property type="entry name" value="PROKAR_LIPOPROTEIN"/>
    <property type="match status" value="1"/>
</dbReference>
<sequence length="679" mass="71893">MSLGIRSTLLYANVALIACSLSAVSAVVLLRHLAVVQAVADREIEQVANDVAHRVSRFLENGPAVLDRVKYFVEHRDAVLGDTDRMTDYLVSEARASPALTWVSVSSAGTGEFLGVTRRDGALVLNRSDPTVDGGIAREWELRPDGTRVPMETGPGVPYDPRGKPWYALGIDADEPRWTGAYEFAEGRPGISAVVGLRHPGTGRAAGVATADFHLSGIENFLADLRVGTSGRAAIVAPGSGGGPLVLGAGPDFPEELRAALSAAAGFPAGRPGGQYRATAGGLVLDSRVLTIGGGLSWQLLVMLPLADVEGPMWSATAAVLVTACIFLAAGIVAATVIAHAISRPIRLMSRDLAAIGDLHFPGSRPVRSSIREIDAMARSLVRMKAALRSFSTYVPVDVVRRVLTSGQAAEPGGELRVLTVLVSDLAGFTGIAEGMPPGKLVGYLGKYFGALERAVQDAGGVVDKFMGDGMLAFFNAPHHVRGHAARACEAALDAQRSLGLLDLEDGDAPPSRTRIGLATGEVLVGNIGTAQRLSYTVIGDAVNLASRLEMLNKAYGTAILVSGEVRRTAGSGFEWRHLDRVTVPGRSEPVELYELLGRTGEVDGTTLMVRDLHEAALRHLVAGRFDEAAHGFRALLDRAPDDRPARYLLEHTMGMRAEPAGAAPSRDWRGVHVHRSKM</sequence>